<dbReference type="InterPro" id="IPR040201">
    <property type="entry name" value="Mrg3-like"/>
</dbReference>
<feature type="region of interest" description="Disordered" evidence="1">
    <location>
        <begin position="36"/>
        <end position="92"/>
    </location>
</feature>
<dbReference type="AlphaFoldDB" id="A0AAN6GJR0"/>
<dbReference type="EMBL" id="JAPDMQ010000005">
    <property type="protein sequence ID" value="KAK0541016.1"/>
    <property type="molecule type" value="Genomic_DNA"/>
</dbReference>
<evidence type="ECO:0000313" key="2">
    <source>
        <dbReference type="EMBL" id="KAK0541016.1"/>
    </source>
</evidence>
<evidence type="ECO:0000313" key="3">
    <source>
        <dbReference type="Proteomes" id="UP001176521"/>
    </source>
</evidence>
<name>A0AAN6GJR0_9BASI</name>
<evidence type="ECO:0000256" key="1">
    <source>
        <dbReference type="SAM" id="MobiDB-lite"/>
    </source>
</evidence>
<dbReference type="Proteomes" id="UP001176521">
    <property type="component" value="Unassembled WGS sequence"/>
</dbReference>
<feature type="compositionally biased region" description="Basic and acidic residues" evidence="1">
    <location>
        <begin position="256"/>
        <end position="269"/>
    </location>
</feature>
<proteinExistence type="predicted"/>
<feature type="compositionally biased region" description="Gly residues" evidence="1">
    <location>
        <begin position="240"/>
        <end position="250"/>
    </location>
</feature>
<comment type="caution">
    <text evidence="2">The sequence shown here is derived from an EMBL/GenBank/DDBJ whole genome shotgun (WGS) entry which is preliminary data.</text>
</comment>
<feature type="region of interest" description="Disordered" evidence="1">
    <location>
        <begin position="228"/>
        <end position="269"/>
    </location>
</feature>
<protein>
    <submittedName>
        <fullName evidence="2">Uncharacterized protein</fullName>
    </submittedName>
</protein>
<gene>
    <name evidence="2" type="ORF">OC842_000222</name>
</gene>
<sequence>MLASTAGSVRAPLRALTATSGATAALLGRPEGTFLRPAARSPACGGEGRLSLPRRTYATQRDETGKTGVSSPLSSASTTPKPRVSVSGTTVSAGARPPRVQTVFVILCSLGLLATAYGVYEYSQSFQTWPRELREDLRAALHARNRGDVKHAKVAFAKVLATARRMVPAPSQEGAEGSGPLGSKATLKTTGIAIAYAAMLEREGELLEAYKVYSDALDEILLRGSFDPSLASDEKEGQGQSQGAGAGAGEPGTQSVRERAQARARYERVRSPEERMRAVAIAQRLGDLALRPEVRDALVNAGAWGPEPAEEHLQWSVEELLRLVVPASGSAAKMAAAGGQGKDADGAAWLTELELPKWVTRTDVGASLEALGAFYASRNNIEYAVPLFLQALALLLPPSSPLSASAGGPVPEQTLASKLAAGGDRRAPPTTAERCHAGVLMNNLAQLFVQVPESSPLRRAGLDSPTSSASDSVGPLGQGLAWASRGLDVVQTAQAGCGWVNSARDGVGVSLVSTGDTELDLVRAECARAQVTLLYNLGQISEMAKDLPSARRYFQRAYTEAERYGFRDARSRSAQGLSRLERARKA</sequence>
<dbReference type="PANTHER" id="PTHR28142">
    <property type="entry name" value="MITOCHONDRIAL INNER MEMBRANE I-AAA PROTEASE SUPERCOMPLEX SUBUNIT MGR3-RELATED"/>
    <property type="match status" value="1"/>
</dbReference>
<feature type="compositionally biased region" description="Polar residues" evidence="1">
    <location>
        <begin position="67"/>
        <end position="92"/>
    </location>
</feature>
<reference evidence="2" key="1">
    <citation type="journal article" date="2023" name="PhytoFront">
        <title>Draft Genome Resources of Seven Strains of Tilletia horrida, Causal Agent of Kernel Smut of Rice.</title>
        <authorList>
            <person name="Khanal S."/>
            <person name="Antony Babu S."/>
            <person name="Zhou X.G."/>
        </authorList>
    </citation>
    <scope>NUCLEOTIDE SEQUENCE</scope>
    <source>
        <strain evidence="2">TX3</strain>
    </source>
</reference>
<accession>A0AAN6GJR0</accession>
<keyword evidence="3" id="KW-1185">Reference proteome</keyword>
<dbReference type="PANTHER" id="PTHR28142:SF1">
    <property type="entry name" value="MITOCHONDRIAL INNER MEMBRANE I-AAA PROTEASE SUPERCOMPLEX SUBUNIT MGR3-RELATED"/>
    <property type="match status" value="1"/>
</dbReference>
<organism evidence="2 3">
    <name type="scientific">Tilletia horrida</name>
    <dbReference type="NCBI Taxonomy" id="155126"/>
    <lineage>
        <taxon>Eukaryota</taxon>
        <taxon>Fungi</taxon>
        <taxon>Dikarya</taxon>
        <taxon>Basidiomycota</taxon>
        <taxon>Ustilaginomycotina</taxon>
        <taxon>Exobasidiomycetes</taxon>
        <taxon>Tilletiales</taxon>
        <taxon>Tilletiaceae</taxon>
        <taxon>Tilletia</taxon>
    </lineage>
</organism>